<evidence type="ECO:0000313" key="3">
    <source>
        <dbReference type="Proteomes" id="UP000215224"/>
    </source>
</evidence>
<evidence type="ECO:0008006" key="4">
    <source>
        <dbReference type="Google" id="ProtNLM"/>
    </source>
</evidence>
<accession>A0A223KKW8</accession>
<feature type="chain" id="PRO_5011221256" description="Bacteriocin" evidence="1">
    <location>
        <begin position="41"/>
        <end position="125"/>
    </location>
</feature>
<dbReference type="Pfam" id="PF09683">
    <property type="entry name" value="Lactococcin_972"/>
    <property type="match status" value="1"/>
</dbReference>
<keyword evidence="3" id="KW-1185">Reference proteome</keyword>
<organism evidence="2 3">
    <name type="scientific">Sutcliffiella cohnii</name>
    <dbReference type="NCBI Taxonomy" id="33932"/>
    <lineage>
        <taxon>Bacteria</taxon>
        <taxon>Bacillati</taxon>
        <taxon>Bacillota</taxon>
        <taxon>Bacilli</taxon>
        <taxon>Bacillales</taxon>
        <taxon>Bacillaceae</taxon>
        <taxon>Sutcliffiella</taxon>
    </lineage>
</organism>
<dbReference type="KEGG" id="bcoh:BC6307_01975"/>
<protein>
    <recommendedName>
        <fullName evidence="4">Bacteriocin</fullName>
    </recommendedName>
</protein>
<proteinExistence type="predicted"/>
<keyword evidence="1" id="KW-0732">Signal</keyword>
<evidence type="ECO:0000313" key="2">
    <source>
        <dbReference type="EMBL" id="AST90135.1"/>
    </source>
</evidence>
<dbReference type="AlphaFoldDB" id="A0A223KKW8"/>
<dbReference type="InterPro" id="IPR006540">
    <property type="entry name" value="Lactococcin_972"/>
</dbReference>
<dbReference type="Proteomes" id="UP000215224">
    <property type="component" value="Chromosome"/>
</dbReference>
<dbReference type="RefSeq" id="WP_066416321.1">
    <property type="nucleotide sequence ID" value="NZ_CP018866.1"/>
</dbReference>
<evidence type="ECO:0000256" key="1">
    <source>
        <dbReference type="SAM" id="SignalP"/>
    </source>
</evidence>
<sequence length="125" mass="14120">MQNQLKREKKKPLFRKLKLTLAALTLSAAFIGGTAMPAFAWVNPGWHYQYPTEGGTWRYGFVDAGLRSQYNHPSKVHGSTVQRLIDGQVVSTNRSLDTRAGQYSYAYIGTINSPGLKGRYYYRVN</sequence>
<dbReference type="EMBL" id="CP018866">
    <property type="protein sequence ID" value="AST90135.1"/>
    <property type="molecule type" value="Genomic_DNA"/>
</dbReference>
<gene>
    <name evidence="2" type="ORF">BC6307_01975</name>
</gene>
<dbReference type="Gene3D" id="2.60.40.2850">
    <property type="match status" value="1"/>
</dbReference>
<reference evidence="2 3" key="1">
    <citation type="submission" date="2016-12" db="EMBL/GenBank/DDBJ databases">
        <title>The whole genome sequencing and assembly of Bacillus cohnii DSM 6307T strain.</title>
        <authorList>
            <person name="Lee Y.-J."/>
            <person name="Yi H."/>
            <person name="Bahn Y.-S."/>
            <person name="Kim J.F."/>
            <person name="Lee D.-W."/>
        </authorList>
    </citation>
    <scope>NUCLEOTIDE SEQUENCE [LARGE SCALE GENOMIC DNA]</scope>
    <source>
        <strain evidence="2 3">DSM 6307</strain>
    </source>
</reference>
<feature type="signal peptide" evidence="1">
    <location>
        <begin position="1"/>
        <end position="40"/>
    </location>
</feature>
<name>A0A223KKW8_9BACI</name>